<evidence type="ECO:0000313" key="12">
    <source>
        <dbReference type="EMBL" id="CAH6793605.1"/>
    </source>
</evidence>
<feature type="compositionally biased region" description="Basic and acidic residues" evidence="10">
    <location>
        <begin position="47"/>
        <end position="58"/>
    </location>
</feature>
<keyword evidence="5" id="KW-0010">Activator</keyword>
<evidence type="ECO:0000256" key="3">
    <source>
        <dbReference type="ARBA" id="ARBA00023015"/>
    </source>
</evidence>
<evidence type="ECO:0000256" key="4">
    <source>
        <dbReference type="ARBA" id="ARBA00023125"/>
    </source>
</evidence>
<accession>A0AAU9ZQP4</accession>
<keyword evidence="3" id="KW-0805">Transcription regulation</keyword>
<keyword evidence="13" id="KW-1185">Reference proteome</keyword>
<dbReference type="GO" id="GO:0000981">
    <property type="term" value="F:DNA-binding transcription factor activity, RNA polymerase II-specific"/>
    <property type="evidence" value="ECO:0007669"/>
    <property type="project" value="TreeGrafter"/>
</dbReference>
<dbReference type="GO" id="GO:0030154">
    <property type="term" value="P:cell differentiation"/>
    <property type="evidence" value="ECO:0007669"/>
    <property type="project" value="UniProtKB-KW"/>
</dbReference>
<dbReference type="Pfam" id="PF00170">
    <property type="entry name" value="bZIP_1"/>
    <property type="match status" value="1"/>
</dbReference>
<dbReference type="PANTHER" id="PTHR23351:SF11">
    <property type="entry name" value="BASIC LEUCINE ZIPPER TRANSCRIPTIONAL FACTOR ATF-LIKE 2"/>
    <property type="match status" value="1"/>
</dbReference>
<dbReference type="Proteomes" id="UP001152836">
    <property type="component" value="Unassembled WGS sequence"/>
</dbReference>
<dbReference type="SMART" id="SM00338">
    <property type="entry name" value="BRLZ"/>
    <property type="match status" value="1"/>
</dbReference>
<keyword evidence="4" id="KW-0238">DNA-binding</keyword>
<feature type="domain" description="BZIP" evidence="11">
    <location>
        <begin position="27"/>
        <end position="82"/>
    </location>
</feature>
<dbReference type="EMBL" id="CALSGD010001464">
    <property type="protein sequence ID" value="CAH6793605.1"/>
    <property type="molecule type" value="Genomic_DNA"/>
</dbReference>
<keyword evidence="6" id="KW-0804">Transcription</keyword>
<evidence type="ECO:0000256" key="1">
    <source>
        <dbReference type="ARBA" id="ARBA00007163"/>
    </source>
</evidence>
<evidence type="ECO:0000256" key="9">
    <source>
        <dbReference type="ARBA" id="ARBA00074031"/>
    </source>
</evidence>
<protein>
    <recommendedName>
        <fullName evidence="9">Basic leucine zipper transcriptional factor ATF-like 2</fullName>
    </recommendedName>
</protein>
<dbReference type="InterPro" id="IPR000837">
    <property type="entry name" value="AP-1"/>
</dbReference>
<reference evidence="12" key="1">
    <citation type="submission" date="2022-06" db="EMBL/GenBank/DDBJ databases">
        <authorList>
            <person name="Andreotti S."/>
            <person name="Wyler E."/>
        </authorList>
    </citation>
    <scope>NUCLEOTIDE SEQUENCE</scope>
</reference>
<evidence type="ECO:0000256" key="5">
    <source>
        <dbReference type="ARBA" id="ARBA00023159"/>
    </source>
</evidence>
<comment type="caution">
    <text evidence="12">The sequence shown here is derived from an EMBL/GenBank/DDBJ whole genome shotgun (WGS) entry which is preliminary data.</text>
</comment>
<dbReference type="GO" id="GO:0000978">
    <property type="term" value="F:RNA polymerase II cis-regulatory region sequence-specific DNA binding"/>
    <property type="evidence" value="ECO:0007669"/>
    <property type="project" value="TreeGrafter"/>
</dbReference>
<gene>
    <name evidence="12" type="primary">Batf2</name>
    <name evidence="12" type="ORF">PHOROB_LOCUS10355</name>
</gene>
<keyword evidence="7" id="KW-0539">Nucleus</keyword>
<dbReference type="PROSITE" id="PS50217">
    <property type="entry name" value="BZIP"/>
    <property type="match status" value="1"/>
</dbReference>
<evidence type="ECO:0000313" key="13">
    <source>
        <dbReference type="Proteomes" id="UP001152836"/>
    </source>
</evidence>
<feature type="region of interest" description="Disordered" evidence="10">
    <location>
        <begin position="33"/>
        <end position="58"/>
    </location>
</feature>
<keyword evidence="2" id="KW-0221">Differentiation</keyword>
<evidence type="ECO:0000259" key="11">
    <source>
        <dbReference type="PROSITE" id="PS50217"/>
    </source>
</evidence>
<dbReference type="GO" id="GO:0005634">
    <property type="term" value="C:nucleus"/>
    <property type="evidence" value="ECO:0007669"/>
    <property type="project" value="TreeGrafter"/>
</dbReference>
<comment type="similarity">
    <text evidence="1">Belongs to the bZIP family.</text>
</comment>
<evidence type="ECO:0000256" key="7">
    <source>
        <dbReference type="ARBA" id="ARBA00023242"/>
    </source>
</evidence>
<evidence type="ECO:0000256" key="2">
    <source>
        <dbReference type="ARBA" id="ARBA00022782"/>
    </source>
</evidence>
<proteinExistence type="inferred from homology"/>
<dbReference type="PROSITE" id="PS00036">
    <property type="entry name" value="BZIP_BASIC"/>
    <property type="match status" value="1"/>
</dbReference>
<dbReference type="AlphaFoldDB" id="A0AAU9ZQP4"/>
<dbReference type="FunFam" id="1.20.5.170:FF:000080">
    <property type="entry name" value="Basic leucine zipper transcriptional factor ATF-like 2"/>
    <property type="match status" value="1"/>
</dbReference>
<evidence type="ECO:0000256" key="10">
    <source>
        <dbReference type="SAM" id="MobiDB-lite"/>
    </source>
</evidence>
<name>A0AAU9ZQP4_PHORO</name>
<evidence type="ECO:0000256" key="6">
    <source>
        <dbReference type="ARBA" id="ARBA00023163"/>
    </source>
</evidence>
<sequence length="278" mass="29937">MAAHSGVCPLSFSPLCGQWGSTDPEECQKQLKKKQKNRLAAQRSRQKHTDKADALHQQHESLEKHNHALRKEIQVLQDELARWGRTLHLHERLCRVDCGSCPALLPPGCPVQAEQCSGQPASYGYPGSQEQLGLLQTPGSSSRAHQRTPGPCLHESLGLLPSPLPSLPVDSLIVRSPLTQLSPSPVLPASPPDSSLLGSFSKFDALMPSPPDQVVSPQTLRLASSSNPPAALGPECLQKIERLPALSGSSADWQKLSVDPSPHPLTAFPLLSSAKVQF</sequence>
<dbReference type="PANTHER" id="PTHR23351">
    <property type="entry name" value="FOS TRANSCRIPTION FACTOR-RELATED"/>
    <property type="match status" value="1"/>
</dbReference>
<feature type="region of interest" description="Disordered" evidence="10">
    <location>
        <begin position="127"/>
        <end position="149"/>
    </location>
</feature>
<dbReference type="InterPro" id="IPR046347">
    <property type="entry name" value="bZIP_sf"/>
</dbReference>
<evidence type="ECO:0000256" key="8">
    <source>
        <dbReference type="ARBA" id="ARBA00064452"/>
    </source>
</evidence>
<comment type="subunit">
    <text evidence="8">Heterodimer; heterodimerizes with JUN family proteins.</text>
</comment>
<dbReference type="InterPro" id="IPR004827">
    <property type="entry name" value="bZIP"/>
</dbReference>
<dbReference type="CDD" id="cd14701">
    <property type="entry name" value="bZIP_BATF"/>
    <property type="match status" value="1"/>
</dbReference>
<organism evidence="12 13">
    <name type="scientific">Phodopus roborovskii</name>
    <name type="common">Roborovski's desert hamster</name>
    <name type="synonym">Cricetulus roborovskii</name>
    <dbReference type="NCBI Taxonomy" id="109678"/>
    <lineage>
        <taxon>Eukaryota</taxon>
        <taxon>Metazoa</taxon>
        <taxon>Chordata</taxon>
        <taxon>Craniata</taxon>
        <taxon>Vertebrata</taxon>
        <taxon>Euteleostomi</taxon>
        <taxon>Mammalia</taxon>
        <taxon>Eutheria</taxon>
        <taxon>Euarchontoglires</taxon>
        <taxon>Glires</taxon>
        <taxon>Rodentia</taxon>
        <taxon>Myomorpha</taxon>
        <taxon>Muroidea</taxon>
        <taxon>Cricetidae</taxon>
        <taxon>Cricetinae</taxon>
        <taxon>Phodopus</taxon>
    </lineage>
</organism>
<dbReference type="SUPFAM" id="SSF57959">
    <property type="entry name" value="Leucine zipper domain"/>
    <property type="match status" value="1"/>
</dbReference>
<dbReference type="Gene3D" id="1.20.5.170">
    <property type="match status" value="1"/>
</dbReference>